<protein>
    <recommendedName>
        <fullName evidence="3">3-hydroxyisobutyrate dehydrogenase</fullName>
        <ecNumber evidence="3">1.1.1.31</ecNumber>
    </recommendedName>
</protein>
<dbReference type="InterPro" id="IPR036291">
    <property type="entry name" value="NAD(P)-bd_dom_sf"/>
</dbReference>
<sequence>MSTVGFIGLGNMGAHMARNLMRSGHKLIVFDLNTNIATQFKADGAEIAAHPADVAAATENIITMLPSSPHVKEVYGADNGILRTMQPGTLCIDSSTIDQIVSIEIAGWCGKKSSKYIDAPVSGGVTGMFQLYTLDVFRLFLLFILLSQDLSLAQNAATTVQAPTPLGSMAHQIYRILSKHPEYSSKDFGVVYQFLKDQDGEQDNHNS</sequence>
<dbReference type="InterPro" id="IPR006115">
    <property type="entry name" value="6PGDH_NADP-bd"/>
</dbReference>
<feature type="domain" description="6-phosphogluconate dehydrogenase NADP-binding" evidence="8">
    <location>
        <begin position="3"/>
        <end position="127"/>
    </location>
</feature>
<evidence type="ECO:0000256" key="5">
    <source>
        <dbReference type="ARBA" id="ARBA00023002"/>
    </source>
</evidence>
<dbReference type="PROSITE" id="PS00895">
    <property type="entry name" value="3_HYDROXYISOBUT_DH"/>
    <property type="match status" value="1"/>
</dbReference>
<comment type="similarity">
    <text evidence="2">Belongs to the HIBADH-related family. 3-hydroxyisobutyrate dehydrogenase subfamily.</text>
</comment>
<evidence type="ECO:0000256" key="4">
    <source>
        <dbReference type="ARBA" id="ARBA00022456"/>
    </source>
</evidence>
<dbReference type="Gene3D" id="1.10.1040.10">
    <property type="entry name" value="N-(1-d-carboxylethyl)-l-norvaline Dehydrogenase, domain 2"/>
    <property type="match status" value="1"/>
</dbReference>
<dbReference type="WBParaSite" id="Hba_19769">
    <property type="protein sequence ID" value="Hba_19769"/>
    <property type="gene ID" value="Hba_19769"/>
</dbReference>
<dbReference type="InterPro" id="IPR008927">
    <property type="entry name" value="6-PGluconate_DH-like_C_sf"/>
</dbReference>
<keyword evidence="9" id="KW-1185">Reference proteome</keyword>
<comment type="catalytic activity">
    <reaction evidence="7">
        <text>3-hydroxy-2-methylpropanoate + NAD(+) = 2-methyl-3-oxopropanoate + NADH + H(+)</text>
        <dbReference type="Rhea" id="RHEA:17681"/>
        <dbReference type="ChEBI" id="CHEBI:11805"/>
        <dbReference type="ChEBI" id="CHEBI:15378"/>
        <dbReference type="ChEBI" id="CHEBI:57540"/>
        <dbReference type="ChEBI" id="CHEBI:57700"/>
        <dbReference type="ChEBI" id="CHEBI:57945"/>
        <dbReference type="EC" id="1.1.1.31"/>
    </reaction>
</comment>
<evidence type="ECO:0000256" key="6">
    <source>
        <dbReference type="ARBA" id="ARBA00023027"/>
    </source>
</evidence>
<accession>A0A1I7XR07</accession>
<keyword evidence="5" id="KW-0560">Oxidoreductase</keyword>
<reference evidence="10" key="1">
    <citation type="submission" date="2016-11" db="UniProtKB">
        <authorList>
            <consortium name="WormBaseParasite"/>
        </authorList>
    </citation>
    <scope>IDENTIFICATION</scope>
</reference>
<dbReference type="SUPFAM" id="SSF51735">
    <property type="entry name" value="NAD(P)-binding Rossmann-fold domains"/>
    <property type="match status" value="1"/>
</dbReference>
<evidence type="ECO:0000256" key="3">
    <source>
        <dbReference type="ARBA" id="ARBA00012991"/>
    </source>
</evidence>
<dbReference type="PANTHER" id="PTHR22981:SF7">
    <property type="entry name" value="3-HYDROXYISOBUTYRATE DEHYDROGENASE, MITOCHONDRIAL"/>
    <property type="match status" value="1"/>
</dbReference>
<evidence type="ECO:0000256" key="1">
    <source>
        <dbReference type="ARBA" id="ARBA00005109"/>
    </source>
</evidence>
<name>A0A1I7XR07_HETBA</name>
<proteinExistence type="inferred from homology"/>
<evidence type="ECO:0000256" key="7">
    <source>
        <dbReference type="ARBA" id="ARBA00049197"/>
    </source>
</evidence>
<evidence type="ECO:0000313" key="9">
    <source>
        <dbReference type="Proteomes" id="UP000095283"/>
    </source>
</evidence>
<dbReference type="GO" id="GO:0005739">
    <property type="term" value="C:mitochondrion"/>
    <property type="evidence" value="ECO:0007669"/>
    <property type="project" value="TreeGrafter"/>
</dbReference>
<evidence type="ECO:0000313" key="10">
    <source>
        <dbReference type="WBParaSite" id="Hba_19769"/>
    </source>
</evidence>
<organism evidence="9 10">
    <name type="scientific">Heterorhabditis bacteriophora</name>
    <name type="common">Entomopathogenic nematode worm</name>
    <dbReference type="NCBI Taxonomy" id="37862"/>
    <lineage>
        <taxon>Eukaryota</taxon>
        <taxon>Metazoa</taxon>
        <taxon>Ecdysozoa</taxon>
        <taxon>Nematoda</taxon>
        <taxon>Chromadorea</taxon>
        <taxon>Rhabditida</taxon>
        <taxon>Rhabditina</taxon>
        <taxon>Rhabditomorpha</taxon>
        <taxon>Strongyloidea</taxon>
        <taxon>Heterorhabditidae</taxon>
        <taxon>Heterorhabditis</taxon>
    </lineage>
</organism>
<dbReference type="SUPFAM" id="SSF48179">
    <property type="entry name" value="6-phosphogluconate dehydrogenase C-terminal domain-like"/>
    <property type="match status" value="1"/>
</dbReference>
<keyword evidence="4" id="KW-0101">Branched-chain amino acid catabolism</keyword>
<dbReference type="InterPro" id="IPR002204">
    <property type="entry name" value="3-OH-isobutyrate_DH-rel_CS"/>
</dbReference>
<dbReference type="GO" id="GO:0050661">
    <property type="term" value="F:NADP binding"/>
    <property type="evidence" value="ECO:0007669"/>
    <property type="project" value="InterPro"/>
</dbReference>
<keyword evidence="6" id="KW-0520">NAD</keyword>
<dbReference type="Proteomes" id="UP000095283">
    <property type="component" value="Unplaced"/>
</dbReference>
<dbReference type="GO" id="GO:0006574">
    <property type="term" value="P:L-valine catabolic process"/>
    <property type="evidence" value="ECO:0007669"/>
    <property type="project" value="TreeGrafter"/>
</dbReference>
<evidence type="ECO:0000256" key="2">
    <source>
        <dbReference type="ARBA" id="ARBA00006013"/>
    </source>
</evidence>
<dbReference type="InterPro" id="IPR013328">
    <property type="entry name" value="6PGD_dom2"/>
</dbReference>
<dbReference type="Pfam" id="PF03446">
    <property type="entry name" value="NAD_binding_2"/>
    <property type="match status" value="1"/>
</dbReference>
<dbReference type="AlphaFoldDB" id="A0A1I7XR07"/>
<dbReference type="EC" id="1.1.1.31" evidence="3"/>
<dbReference type="PANTHER" id="PTHR22981">
    <property type="entry name" value="3-HYDROXYISOBUTYRATE DEHYDROGENASE-RELATED"/>
    <property type="match status" value="1"/>
</dbReference>
<dbReference type="GO" id="GO:0008442">
    <property type="term" value="F:3-hydroxyisobutyrate dehydrogenase activity"/>
    <property type="evidence" value="ECO:0007669"/>
    <property type="project" value="UniProtKB-EC"/>
</dbReference>
<comment type="pathway">
    <text evidence="1">Amino-acid degradation; L-valine degradation.</text>
</comment>
<dbReference type="Gene3D" id="3.40.50.720">
    <property type="entry name" value="NAD(P)-binding Rossmann-like Domain"/>
    <property type="match status" value="1"/>
</dbReference>
<evidence type="ECO:0000259" key="8">
    <source>
        <dbReference type="Pfam" id="PF03446"/>
    </source>
</evidence>